<accession>A0A6T9Y4L2</accession>
<dbReference type="InterPro" id="IPR006905">
    <property type="entry name" value="Flavin_halogenase"/>
</dbReference>
<name>A0A6T9Y4L2_ALTMA</name>
<dbReference type="InterPro" id="IPR033856">
    <property type="entry name" value="Trp_halogen"/>
</dbReference>
<dbReference type="PIRSF" id="PIRSF011396">
    <property type="entry name" value="Trp_halogenase"/>
    <property type="match status" value="1"/>
</dbReference>
<dbReference type="SUPFAM" id="SSF51905">
    <property type="entry name" value="FAD/NAD(P)-binding domain"/>
    <property type="match status" value="1"/>
</dbReference>
<protein>
    <submittedName>
        <fullName evidence="3">Tryptophan halogenase</fullName>
    </submittedName>
</protein>
<gene>
    <name evidence="3" type="ORF">ALFOR1_30568</name>
</gene>
<dbReference type="GO" id="GO:0004497">
    <property type="term" value="F:monooxygenase activity"/>
    <property type="evidence" value="ECO:0007669"/>
    <property type="project" value="InterPro"/>
</dbReference>
<dbReference type="AlphaFoldDB" id="A0A6T9Y4L2"/>
<dbReference type="InterPro" id="IPR050816">
    <property type="entry name" value="Flavin-dep_Halogenase_NPB"/>
</dbReference>
<dbReference type="Gene3D" id="3.50.50.60">
    <property type="entry name" value="FAD/NAD(P)-binding domain"/>
    <property type="match status" value="1"/>
</dbReference>
<evidence type="ECO:0000313" key="3">
    <source>
        <dbReference type="EMBL" id="CAB9493644.1"/>
    </source>
</evidence>
<feature type="active site" evidence="1">
    <location>
        <position position="77"/>
    </location>
</feature>
<dbReference type="PANTHER" id="PTHR43747">
    <property type="entry name" value="FAD-BINDING PROTEIN"/>
    <property type="match status" value="1"/>
</dbReference>
<dbReference type="InterPro" id="IPR036188">
    <property type="entry name" value="FAD/NAD-bd_sf"/>
</dbReference>
<evidence type="ECO:0000256" key="1">
    <source>
        <dbReference type="PIRSR" id="PIRSR011396-1"/>
    </source>
</evidence>
<keyword evidence="2" id="KW-0547">Nucleotide-binding</keyword>
<feature type="binding site" evidence="2">
    <location>
        <position position="77"/>
    </location>
    <ligand>
        <name>7-chloro-L-tryptophan</name>
        <dbReference type="ChEBI" id="CHEBI:58713"/>
    </ligand>
</feature>
<dbReference type="RefSeq" id="WP_179983149.1">
    <property type="nucleotide sequence ID" value="NZ_LR812090.1"/>
</dbReference>
<dbReference type="Proteomes" id="UP000509458">
    <property type="component" value="Chromosome"/>
</dbReference>
<keyword evidence="2" id="KW-0285">Flavoprotein</keyword>
<dbReference type="EMBL" id="LR812090">
    <property type="protein sequence ID" value="CAB9493644.1"/>
    <property type="molecule type" value="Genomic_DNA"/>
</dbReference>
<sequence length="491" mass="55286">MNTSVMKVTILGGGTAGWMAAALLSKTFRSIEITLVESEDIGTIGVGEATIPSLHFFNDIMHIRSTEFAKATAGTFKLGIQFENWKAKGEHYFHGFGTTGAGMWAAGFHEYWKRGLSLGISQPFGTYNLEGVAAKQGKFAHVQGGPNFAYHLDAGLFAQKLRIEAQKLGVRRIEGKVSSVAKSEENGYLTHLVLETGELISGDLFIDCSGFAGLLIKGALDTPYVDWSHYLPMNRAIPLQTSLTSPPAPYTRAIAHEAGWQWRIPLQQRMGNGIVYCDDYLSDDEALKRLINDVEGEILTEPRVINFVTGHREKLWTKNCIALGLAGGFIEPLESTAIHLIQQGLMQLIKYFPANGINPLEVDLYNDYMLNDYRDIRDFIVLHYCQTERDDSDFWRYCKNLTLPESLSHRMKLFSETGRFVQRKEEIFSDSWLQVMIGQGLIPLQHHPLADEMSEQDLAQFLKATESTIIEQVNKLPSHEEYIRRFCLSQY</sequence>
<dbReference type="GO" id="GO:0000166">
    <property type="term" value="F:nucleotide binding"/>
    <property type="evidence" value="ECO:0007669"/>
    <property type="project" value="UniProtKB-KW"/>
</dbReference>
<feature type="binding site" evidence="2">
    <location>
        <position position="338"/>
    </location>
    <ligand>
        <name>FAD</name>
        <dbReference type="ChEBI" id="CHEBI:57692"/>
    </ligand>
</feature>
<reference evidence="3 4" key="1">
    <citation type="submission" date="2020-06" db="EMBL/GenBank/DDBJ databases">
        <authorList>
            <person name="Duchaud E."/>
        </authorList>
    </citation>
    <scope>NUCLEOTIDE SEQUENCE [LARGE SCALE GENOMIC DNA]</scope>
    <source>
        <strain evidence="3">Alteromonas fortis</strain>
    </source>
</reference>
<feature type="binding site" evidence="2">
    <location>
        <position position="325"/>
    </location>
    <ligand>
        <name>FAD</name>
        <dbReference type="ChEBI" id="CHEBI:57692"/>
    </ligand>
</feature>
<evidence type="ECO:0000313" key="4">
    <source>
        <dbReference type="Proteomes" id="UP000509458"/>
    </source>
</evidence>
<dbReference type="PANTHER" id="PTHR43747:SF4">
    <property type="entry name" value="FLAVIN-DEPENDENT TRYPTOPHAN HALOGENASE"/>
    <property type="match status" value="1"/>
</dbReference>
<feature type="binding site" evidence="2">
    <location>
        <position position="334"/>
    </location>
    <ligand>
        <name>L-tryptophan</name>
        <dbReference type="ChEBI" id="CHEBI:57912"/>
    </ligand>
</feature>
<feature type="binding site" evidence="2">
    <location>
        <begin position="13"/>
        <end position="16"/>
    </location>
    <ligand>
        <name>FAD</name>
        <dbReference type="ChEBI" id="CHEBI:57692"/>
    </ligand>
</feature>
<proteinExistence type="predicted"/>
<keyword evidence="2" id="KW-0274">FAD</keyword>
<dbReference type="Pfam" id="PF04820">
    <property type="entry name" value="Trp_halogenase"/>
    <property type="match status" value="1"/>
</dbReference>
<feature type="binding site" evidence="2">
    <location>
        <position position="177"/>
    </location>
    <ligand>
        <name>FAD</name>
        <dbReference type="ChEBI" id="CHEBI:57692"/>
    </ligand>
</feature>
<evidence type="ECO:0000256" key="2">
    <source>
        <dbReference type="PIRSR" id="PIRSR011396-2"/>
    </source>
</evidence>
<organism evidence="3 4">
    <name type="scientific">Alteromonas macleodii</name>
    <name type="common">Pseudoalteromonas macleodii</name>
    <dbReference type="NCBI Taxonomy" id="28108"/>
    <lineage>
        <taxon>Bacteria</taxon>
        <taxon>Pseudomonadati</taxon>
        <taxon>Pseudomonadota</taxon>
        <taxon>Gammaproteobacteria</taxon>
        <taxon>Alteromonadales</taxon>
        <taxon>Alteromonadaceae</taxon>
        <taxon>Alteromonas/Salinimonas group</taxon>
        <taxon>Alteromonas</taxon>
    </lineage>
</organism>